<dbReference type="EMBL" id="JABCKV010000035">
    <property type="protein sequence ID" value="KAG5645631.1"/>
    <property type="molecule type" value="Genomic_DNA"/>
</dbReference>
<keyword evidence="8" id="KW-1185">Reference proteome</keyword>
<dbReference type="PANTHER" id="PTHR11903:SF37">
    <property type="entry name" value="PSI-PRODUCING OXYGENASE A"/>
    <property type="match status" value="1"/>
</dbReference>
<dbReference type="InterPro" id="IPR019791">
    <property type="entry name" value="Haem_peroxidase_animal"/>
</dbReference>
<keyword evidence="2" id="KW-0223">Dioxygenase</keyword>
<reference evidence="7" key="2">
    <citation type="submission" date="2021-10" db="EMBL/GenBank/DDBJ databases">
        <title>Phylogenomics reveals ancestral predisposition of the termite-cultivated fungus Termitomyces towards a domesticated lifestyle.</title>
        <authorList>
            <person name="Auxier B."/>
            <person name="Grum-Grzhimaylo A."/>
            <person name="Cardenas M.E."/>
            <person name="Lodge J.D."/>
            <person name="Laessoe T."/>
            <person name="Pedersen O."/>
            <person name="Smith M.E."/>
            <person name="Kuyper T.W."/>
            <person name="Franco-Molano E.A."/>
            <person name="Baroni T.J."/>
            <person name="Aanen D.K."/>
        </authorList>
    </citation>
    <scope>NUCLEOTIDE SEQUENCE</scope>
    <source>
        <strain evidence="7">AP01</strain>
        <tissue evidence="7">Mycelium</tissue>
    </source>
</reference>
<keyword evidence="4" id="KW-0408">Iron</keyword>
<evidence type="ECO:0000256" key="1">
    <source>
        <dbReference type="ARBA" id="ARBA00022723"/>
    </source>
</evidence>
<evidence type="ECO:0000313" key="8">
    <source>
        <dbReference type="Proteomes" id="UP000775547"/>
    </source>
</evidence>
<keyword evidence="1" id="KW-0479">Metal-binding</keyword>
<evidence type="ECO:0000256" key="4">
    <source>
        <dbReference type="ARBA" id="ARBA00023004"/>
    </source>
</evidence>
<dbReference type="Proteomes" id="UP000775547">
    <property type="component" value="Unassembled WGS sequence"/>
</dbReference>
<dbReference type="InterPro" id="IPR050783">
    <property type="entry name" value="Oxylipin_biosynth_metab"/>
</dbReference>
<evidence type="ECO:0000256" key="6">
    <source>
        <dbReference type="SAM" id="Phobius"/>
    </source>
</evidence>
<feature type="region of interest" description="Disordered" evidence="5">
    <location>
        <begin position="1"/>
        <end position="24"/>
    </location>
</feature>
<dbReference type="GO" id="GO:0005506">
    <property type="term" value="F:iron ion binding"/>
    <property type="evidence" value="ECO:0007669"/>
    <property type="project" value="InterPro"/>
</dbReference>
<evidence type="ECO:0000313" key="7">
    <source>
        <dbReference type="EMBL" id="KAG5645631.1"/>
    </source>
</evidence>
<evidence type="ECO:0000256" key="2">
    <source>
        <dbReference type="ARBA" id="ARBA00022964"/>
    </source>
</evidence>
<dbReference type="PROSITE" id="PS50292">
    <property type="entry name" value="PEROXIDASE_3"/>
    <property type="match status" value="1"/>
</dbReference>
<dbReference type="OrthoDB" id="823504at2759"/>
<protein>
    <recommendedName>
        <fullName evidence="9">Heme peroxidase</fullName>
    </recommendedName>
</protein>
<dbReference type="InterPro" id="IPR037120">
    <property type="entry name" value="Haem_peroxidase_sf_animal"/>
</dbReference>
<evidence type="ECO:0008006" key="9">
    <source>
        <dbReference type="Google" id="ProtNLM"/>
    </source>
</evidence>
<keyword evidence="6" id="KW-1133">Transmembrane helix</keyword>
<dbReference type="Gene3D" id="1.10.640.10">
    <property type="entry name" value="Haem peroxidase domain superfamily, animal type"/>
    <property type="match status" value="1"/>
</dbReference>
<dbReference type="PANTHER" id="PTHR11903">
    <property type="entry name" value="PROSTAGLANDIN G/H SYNTHASE"/>
    <property type="match status" value="1"/>
</dbReference>
<dbReference type="SUPFAM" id="SSF48113">
    <property type="entry name" value="Heme-dependent peroxidases"/>
    <property type="match status" value="1"/>
</dbReference>
<feature type="region of interest" description="Disordered" evidence="5">
    <location>
        <begin position="1132"/>
        <end position="1154"/>
    </location>
</feature>
<evidence type="ECO:0000256" key="3">
    <source>
        <dbReference type="ARBA" id="ARBA00023002"/>
    </source>
</evidence>
<name>A0A9P7KF82_9AGAR</name>
<dbReference type="SUPFAM" id="SSF48264">
    <property type="entry name" value="Cytochrome P450"/>
    <property type="match status" value="1"/>
</dbReference>
<reference evidence="7" key="1">
    <citation type="submission" date="2020-07" db="EMBL/GenBank/DDBJ databases">
        <authorList>
            <person name="Nieuwenhuis M."/>
            <person name="Van De Peppel L.J.J."/>
        </authorList>
    </citation>
    <scope>NUCLEOTIDE SEQUENCE</scope>
    <source>
        <strain evidence="7">AP01</strain>
        <tissue evidence="7">Mycelium</tissue>
    </source>
</reference>
<dbReference type="GO" id="GO:0016705">
    <property type="term" value="F:oxidoreductase activity, acting on paired donors, with incorporation or reduction of molecular oxygen"/>
    <property type="evidence" value="ECO:0007669"/>
    <property type="project" value="InterPro"/>
</dbReference>
<dbReference type="InterPro" id="IPR010255">
    <property type="entry name" value="Haem_peroxidase_sf"/>
</dbReference>
<dbReference type="GO" id="GO:0004601">
    <property type="term" value="F:peroxidase activity"/>
    <property type="evidence" value="ECO:0007669"/>
    <property type="project" value="InterPro"/>
</dbReference>
<dbReference type="GO" id="GO:0006631">
    <property type="term" value="P:fatty acid metabolic process"/>
    <property type="evidence" value="ECO:0007669"/>
    <property type="project" value="UniProtKB-ARBA"/>
</dbReference>
<accession>A0A9P7KF82</accession>
<dbReference type="Pfam" id="PF03098">
    <property type="entry name" value="An_peroxidase"/>
    <property type="match status" value="1"/>
</dbReference>
<dbReference type="Gene3D" id="1.10.630.10">
    <property type="entry name" value="Cytochrome P450"/>
    <property type="match status" value="1"/>
</dbReference>
<evidence type="ECO:0000256" key="5">
    <source>
        <dbReference type="SAM" id="MobiDB-lite"/>
    </source>
</evidence>
<keyword evidence="6" id="KW-0472">Membrane</keyword>
<sequence>MSSVLSPDAKDSVSTNQQALLSGPPQSFLSKALARIPKFKLFGTKPVDKGPVLPPVSPKIVKTFTSLGTAGLLRSPAEIDDKQKTFQDGMTYLASNPSDKDRTKLNEAAVALLHNPQRTRSTFPLATRTQTPREQYPFSRLLEQHAPTLSPDPEQVFDTLLQSSGFREHPNGLNALFTALATVVSLCLVRVNERKPEFNETSPSLDLSPLYGVDDSECDLIRAKDGTGMLSPDCFYDDRATFLPPAVSVLLIIWNRNHNYIARRLLLNNEGKRWSNPSEQEASDGPISARFLTQDNEIFKIARAINCVQFKNVVTEDFFKVLAGLPHAGPGPKLDLLIDLKQSEKGKGHDSTVEFSLVYSLWSSMASKRDIESFDAAVAAVAEERGTSGPVSNIVPSTFQNMILDSALKNRNRRYWNFAGDSDSRFDDNDLARVLLDATESAAGSAQARGIASCFRPREILAIQRARSWKAGSLNEFRKVLGLKQHKSFVEWNSDPVIASAAEAVYGSIDSLELYPGLLAEASILTSGLSLGYTLTYALLVDLVTLVRNDPQFTTEFNPKILTHWGHKHCITAPENGAYNTWLPTLLQRHLPRNYQYDNIYSLFPLTCPATSELILRQQLQSLDGTYTVERPRIQVIQVAETRQAISHVFNNAAKYSTPYADDFKALSNGYGFILGFDDTQLHDRDLIMSLFALIPDKGAVSRYGDDFGKMATKFIREHSTKTNGHMSIDIVRDVINATCTRWVCETLCGISFKGKGGSAQVDELTTRHEEFAALYASVFRNVDPEHAWATRLRALKTAKKLTKDIKEGLPIPKNKANPYLFEESFRAFYKWISRVRAEISETGIPLPQHSALTFLDRIVKSNRTQAFRLGELTQHGHLEGLIKLKESAGFPPSANEILLREELLEERRVIANILGLAVVTSVNYAQACTGAVDFYLDDRRSAERQEIIRLSNLSPADARREGANAKIMGYIREAQRLGQPLGLWRNVEEDDVIPQAHGLCSIAVRKGERVFADFTKAHTDARDFQNPLEIDPSRKTPTIQGSGMHKCPAIGFVDQTMPELFKAIFRLKNLRRDGKAGRLEHIFSHPAPLRSDPKVFLDSTGEMSHFPRSLSLIVSRTIVYKDAADTLPEQYDYSDDDGAKESPSKPKSKKKWHTRFGEKTNKIRKLVDRFSYTLGFLLLIYLCIYIILAIVSRIIPRRRIFSKRPVVSDADVQRQVIACPAPYKLVHGYEIVAFIPGEDGVTPEPVEYNLNGKNAHRLSLVAIGNRDLRMGVYVDNVLRGMTTRIVRNSTESCGEVINDCLAKKFSAGLVVIPAGNHTVRIQWEGNGLTSNATEEIDMELDWSQIPQRRFKWQKQLCA</sequence>
<keyword evidence="3" id="KW-0560">Oxidoreductase</keyword>
<keyword evidence="6" id="KW-0812">Transmembrane</keyword>
<dbReference type="InterPro" id="IPR036396">
    <property type="entry name" value="Cyt_P450_sf"/>
</dbReference>
<organism evidence="7 8">
    <name type="scientific">Asterophora parasitica</name>
    <dbReference type="NCBI Taxonomy" id="117018"/>
    <lineage>
        <taxon>Eukaryota</taxon>
        <taxon>Fungi</taxon>
        <taxon>Dikarya</taxon>
        <taxon>Basidiomycota</taxon>
        <taxon>Agaricomycotina</taxon>
        <taxon>Agaricomycetes</taxon>
        <taxon>Agaricomycetidae</taxon>
        <taxon>Agaricales</taxon>
        <taxon>Tricholomatineae</taxon>
        <taxon>Lyophyllaceae</taxon>
        <taxon>Asterophora</taxon>
    </lineage>
</organism>
<dbReference type="GO" id="GO:0020037">
    <property type="term" value="F:heme binding"/>
    <property type="evidence" value="ECO:0007669"/>
    <property type="project" value="InterPro"/>
</dbReference>
<dbReference type="GO" id="GO:0006979">
    <property type="term" value="P:response to oxidative stress"/>
    <property type="evidence" value="ECO:0007669"/>
    <property type="project" value="InterPro"/>
</dbReference>
<proteinExistence type="predicted"/>
<gene>
    <name evidence="7" type="ORF">DXG03_005622</name>
</gene>
<feature type="compositionally biased region" description="Polar residues" evidence="5">
    <location>
        <begin position="12"/>
        <end position="24"/>
    </location>
</feature>
<feature type="transmembrane region" description="Helical" evidence="6">
    <location>
        <begin position="1171"/>
        <end position="1196"/>
    </location>
</feature>
<dbReference type="GO" id="GO:0004497">
    <property type="term" value="F:monooxygenase activity"/>
    <property type="evidence" value="ECO:0007669"/>
    <property type="project" value="InterPro"/>
</dbReference>
<comment type="caution">
    <text evidence="7">The sequence shown here is derived from an EMBL/GenBank/DDBJ whole genome shotgun (WGS) entry which is preliminary data.</text>
</comment>
<dbReference type="GO" id="GO:0051213">
    <property type="term" value="F:dioxygenase activity"/>
    <property type="evidence" value="ECO:0007669"/>
    <property type="project" value="UniProtKB-KW"/>
</dbReference>